<organism evidence="7 8">
    <name type="scientific">Mucilaginibacter calamicampi</name>
    <dbReference type="NCBI Taxonomy" id="1302352"/>
    <lineage>
        <taxon>Bacteria</taxon>
        <taxon>Pseudomonadati</taxon>
        <taxon>Bacteroidota</taxon>
        <taxon>Sphingobacteriia</taxon>
        <taxon>Sphingobacteriales</taxon>
        <taxon>Sphingobacteriaceae</taxon>
        <taxon>Mucilaginibacter</taxon>
    </lineage>
</organism>
<comment type="caution">
    <text evidence="7">The sequence shown here is derived from an EMBL/GenBank/DDBJ whole genome shotgun (WGS) entry which is preliminary data.</text>
</comment>
<feature type="transmembrane region" description="Helical" evidence="6">
    <location>
        <begin position="179"/>
        <end position="198"/>
    </location>
</feature>
<dbReference type="Pfam" id="PF01943">
    <property type="entry name" value="Polysacc_synt"/>
    <property type="match status" value="1"/>
</dbReference>
<feature type="transmembrane region" description="Helical" evidence="6">
    <location>
        <begin position="301"/>
        <end position="324"/>
    </location>
</feature>
<dbReference type="PANTHER" id="PTHR30250:SF11">
    <property type="entry name" value="O-ANTIGEN TRANSPORTER-RELATED"/>
    <property type="match status" value="1"/>
</dbReference>
<feature type="transmembrane region" description="Helical" evidence="6">
    <location>
        <begin position="397"/>
        <end position="417"/>
    </location>
</feature>
<reference evidence="8" key="1">
    <citation type="journal article" date="2019" name="Int. J. Syst. Evol. Microbiol.">
        <title>The Global Catalogue of Microorganisms (GCM) 10K type strain sequencing project: providing services to taxonomists for standard genome sequencing and annotation.</title>
        <authorList>
            <consortium name="The Broad Institute Genomics Platform"/>
            <consortium name="The Broad Institute Genome Sequencing Center for Infectious Disease"/>
            <person name="Wu L."/>
            <person name="Ma J."/>
        </authorList>
    </citation>
    <scope>NUCLEOTIDE SEQUENCE [LARGE SCALE GENOMIC DNA]</scope>
    <source>
        <strain evidence="8">CCUG 63418</strain>
    </source>
</reference>
<name>A0ABW2Z258_9SPHI</name>
<feature type="transmembrane region" description="Helical" evidence="6">
    <location>
        <begin position="227"/>
        <end position="248"/>
    </location>
</feature>
<keyword evidence="2" id="KW-1003">Cell membrane</keyword>
<feature type="transmembrane region" description="Helical" evidence="6">
    <location>
        <begin position="336"/>
        <end position="356"/>
    </location>
</feature>
<dbReference type="InterPro" id="IPR002797">
    <property type="entry name" value="Polysacc_synth"/>
</dbReference>
<dbReference type="CDD" id="cd13128">
    <property type="entry name" value="MATE_Wzx_like"/>
    <property type="match status" value="1"/>
</dbReference>
<proteinExistence type="predicted"/>
<evidence type="ECO:0000256" key="1">
    <source>
        <dbReference type="ARBA" id="ARBA00004651"/>
    </source>
</evidence>
<evidence type="ECO:0000256" key="6">
    <source>
        <dbReference type="SAM" id="Phobius"/>
    </source>
</evidence>
<dbReference type="PANTHER" id="PTHR30250">
    <property type="entry name" value="PST FAMILY PREDICTED COLANIC ACID TRANSPORTER"/>
    <property type="match status" value="1"/>
</dbReference>
<gene>
    <name evidence="7" type="ORF">ACFQZS_11585</name>
</gene>
<keyword evidence="3 6" id="KW-0812">Transmembrane</keyword>
<feature type="transmembrane region" description="Helical" evidence="6">
    <location>
        <begin position="368"/>
        <end position="391"/>
    </location>
</feature>
<dbReference type="Proteomes" id="UP001596958">
    <property type="component" value="Unassembled WGS sequence"/>
</dbReference>
<evidence type="ECO:0000313" key="7">
    <source>
        <dbReference type="EMBL" id="MFD0750785.1"/>
    </source>
</evidence>
<keyword evidence="5 6" id="KW-0472">Membrane</keyword>
<feature type="transmembrane region" description="Helical" evidence="6">
    <location>
        <begin position="21"/>
        <end position="44"/>
    </location>
</feature>
<keyword evidence="4 6" id="KW-1133">Transmembrane helix</keyword>
<evidence type="ECO:0000256" key="3">
    <source>
        <dbReference type="ARBA" id="ARBA00022692"/>
    </source>
</evidence>
<evidence type="ECO:0000256" key="5">
    <source>
        <dbReference type="ARBA" id="ARBA00023136"/>
    </source>
</evidence>
<protein>
    <submittedName>
        <fullName evidence="7">Flippase</fullName>
    </submittedName>
</protein>
<feature type="transmembrane region" description="Helical" evidence="6">
    <location>
        <begin position="50"/>
        <end position="70"/>
    </location>
</feature>
<dbReference type="InterPro" id="IPR050833">
    <property type="entry name" value="Poly_Biosynth_Transport"/>
</dbReference>
<feature type="transmembrane region" description="Helical" evidence="6">
    <location>
        <begin position="154"/>
        <end position="173"/>
    </location>
</feature>
<sequence length="449" mass="49872">MKVVIAGMSTNRTTILKNITSLVSIQIANYLLPVISVPVIWRVIGADKFGVINYATAIAGYFVLIVNYGFDLTATRKVAQNKNDTKVITELFSTVLWCKVLLFLVTLVLFLCCFAVVPFFVAEWKAMIFSYIFVISWIITPNWLYQGMQELHRVAVFNVVMKLLFTVAVLLAVRHEDDYFYHPLIFSAAQIAVGYYSFRYAIGRYKIKIIKLPFQKILRTLKDEYQVFFSTVVINVYTTANMVLLGALTNNAQVGYYAAAIKIVQIAQAVITVPLSNSFFPYVGAAFASGRDEGVQAAQKVLPIVTIVGFIAFTGMVVLGPWALRLFYGESITLSIPIFLILSVTPLLIVISNVYAIQVMLNLIMDKAFLRITTAGAIVSVVSNLLLIPLIGGTGAAYSLVITEVFIVLACAIYLYAKGINLLTWKYFSARTIMSQILTIFSSLKKTAN</sequence>
<feature type="transmembrane region" description="Helical" evidence="6">
    <location>
        <begin position="126"/>
        <end position="145"/>
    </location>
</feature>
<evidence type="ECO:0000256" key="2">
    <source>
        <dbReference type="ARBA" id="ARBA00022475"/>
    </source>
</evidence>
<feature type="transmembrane region" description="Helical" evidence="6">
    <location>
        <begin position="91"/>
        <end position="120"/>
    </location>
</feature>
<comment type="subcellular location">
    <subcellularLocation>
        <location evidence="1">Cell membrane</location>
        <topology evidence="1">Multi-pass membrane protein</topology>
    </subcellularLocation>
</comment>
<feature type="transmembrane region" description="Helical" evidence="6">
    <location>
        <begin position="254"/>
        <end position="280"/>
    </location>
</feature>
<evidence type="ECO:0000256" key="4">
    <source>
        <dbReference type="ARBA" id="ARBA00022989"/>
    </source>
</evidence>
<evidence type="ECO:0000313" key="8">
    <source>
        <dbReference type="Proteomes" id="UP001596958"/>
    </source>
</evidence>
<accession>A0ABW2Z258</accession>
<keyword evidence="8" id="KW-1185">Reference proteome</keyword>
<dbReference type="EMBL" id="JBHTHU010000006">
    <property type="protein sequence ID" value="MFD0750785.1"/>
    <property type="molecule type" value="Genomic_DNA"/>
</dbReference>